<evidence type="ECO:0000259" key="5">
    <source>
        <dbReference type="PROSITE" id="PS50600"/>
    </source>
</evidence>
<dbReference type="GO" id="GO:0015031">
    <property type="term" value="P:protein transport"/>
    <property type="evidence" value="ECO:0007669"/>
    <property type="project" value="UniProtKB-KW"/>
</dbReference>
<proteinExistence type="inferred from homology"/>
<dbReference type="Pfam" id="PF03031">
    <property type="entry name" value="NIF"/>
    <property type="match status" value="1"/>
</dbReference>
<feature type="domain" description="FCP1 homology" evidence="6">
    <location>
        <begin position="163"/>
        <end position="324"/>
    </location>
</feature>
<dbReference type="InterPro" id="IPR003653">
    <property type="entry name" value="Peptidase_C48_C"/>
</dbReference>
<dbReference type="SUPFAM" id="SSF56784">
    <property type="entry name" value="HAD-like"/>
    <property type="match status" value="1"/>
</dbReference>
<keyword evidence="3" id="KW-0378">Hydrolase</keyword>
<keyword evidence="2" id="KW-0645">Protease</keyword>
<accession>A0ABD3ARN1</accession>
<dbReference type="InterPro" id="IPR050365">
    <property type="entry name" value="TIM50"/>
</dbReference>
<dbReference type="InterPro" id="IPR004274">
    <property type="entry name" value="FCP1_dom"/>
</dbReference>
<dbReference type="GO" id="GO:0005744">
    <property type="term" value="C:TIM23 mitochondrial import inner membrane translocase complex"/>
    <property type="evidence" value="ECO:0007669"/>
    <property type="project" value="UniProtKB-UniRule"/>
</dbReference>
<keyword evidence="4" id="KW-0813">Transport</keyword>
<dbReference type="SMART" id="SM00577">
    <property type="entry name" value="CPDc"/>
    <property type="match status" value="1"/>
</dbReference>
<evidence type="ECO:0000259" key="6">
    <source>
        <dbReference type="PROSITE" id="PS50969"/>
    </source>
</evidence>
<keyword evidence="4" id="KW-0809">Transit peptide</keyword>
<keyword evidence="4" id="KW-0653">Protein transport</keyword>
<reference evidence="7 8" key="1">
    <citation type="submission" date="2024-11" db="EMBL/GenBank/DDBJ databases">
        <title>A near-complete genome assembly of Cinchona calisaya.</title>
        <authorList>
            <person name="Lian D.C."/>
            <person name="Zhao X.W."/>
            <person name="Wei L."/>
        </authorList>
    </citation>
    <scope>NUCLEOTIDE SEQUENCE [LARGE SCALE GENOMIC DNA]</scope>
    <source>
        <tissue evidence="7">Nenye</tissue>
    </source>
</reference>
<dbReference type="Gene3D" id="3.40.50.1000">
    <property type="entry name" value="HAD superfamily/HAD-like"/>
    <property type="match status" value="1"/>
</dbReference>
<dbReference type="PROSITE" id="PS50969">
    <property type="entry name" value="FCP1"/>
    <property type="match status" value="1"/>
</dbReference>
<evidence type="ECO:0000313" key="7">
    <source>
        <dbReference type="EMBL" id="KAL3533816.1"/>
    </source>
</evidence>
<evidence type="ECO:0000256" key="2">
    <source>
        <dbReference type="ARBA" id="ARBA00022670"/>
    </source>
</evidence>
<dbReference type="GO" id="GO:0006508">
    <property type="term" value="P:proteolysis"/>
    <property type="evidence" value="ECO:0007669"/>
    <property type="project" value="UniProtKB-KW"/>
</dbReference>
<keyword evidence="4" id="KW-0811">Translocation</keyword>
<evidence type="ECO:0000313" key="8">
    <source>
        <dbReference type="Proteomes" id="UP001630127"/>
    </source>
</evidence>
<dbReference type="PROSITE" id="PS50600">
    <property type="entry name" value="ULP_PROTEASE"/>
    <property type="match status" value="1"/>
</dbReference>
<name>A0ABD3ARN1_9GENT</name>
<dbReference type="EMBL" id="JBJUIK010000003">
    <property type="protein sequence ID" value="KAL3533816.1"/>
    <property type="molecule type" value="Genomic_DNA"/>
</dbReference>
<dbReference type="AlphaFoldDB" id="A0ABD3ARN1"/>
<comment type="similarity">
    <text evidence="4">Belongs to the TIM50 family.</text>
</comment>
<dbReference type="GO" id="GO:0008233">
    <property type="term" value="F:peptidase activity"/>
    <property type="evidence" value="ECO:0007669"/>
    <property type="project" value="UniProtKB-KW"/>
</dbReference>
<keyword evidence="8" id="KW-1185">Reference proteome</keyword>
<comment type="subunit">
    <text evidence="4">Component of the TIM23 complex.</text>
</comment>
<dbReference type="Pfam" id="PF02902">
    <property type="entry name" value="Peptidase_C48"/>
    <property type="match status" value="1"/>
</dbReference>
<comment type="similarity">
    <text evidence="1">Belongs to the peptidase C48 family.</text>
</comment>
<comment type="subcellular location">
    <subcellularLocation>
        <location evidence="4">Mitochondrion inner membrane</location>
        <topology evidence="4">Single-pass membrane protein</topology>
    </subcellularLocation>
</comment>
<dbReference type="InterPro" id="IPR038765">
    <property type="entry name" value="Papain-like_cys_pep_sf"/>
</dbReference>
<dbReference type="Gene3D" id="3.40.395.10">
    <property type="entry name" value="Adenoviral Proteinase, Chain A"/>
    <property type="match status" value="1"/>
</dbReference>
<organism evidence="7 8">
    <name type="scientific">Cinchona calisaya</name>
    <dbReference type="NCBI Taxonomy" id="153742"/>
    <lineage>
        <taxon>Eukaryota</taxon>
        <taxon>Viridiplantae</taxon>
        <taxon>Streptophyta</taxon>
        <taxon>Embryophyta</taxon>
        <taxon>Tracheophyta</taxon>
        <taxon>Spermatophyta</taxon>
        <taxon>Magnoliopsida</taxon>
        <taxon>eudicotyledons</taxon>
        <taxon>Gunneridae</taxon>
        <taxon>Pentapetalae</taxon>
        <taxon>asterids</taxon>
        <taxon>lamiids</taxon>
        <taxon>Gentianales</taxon>
        <taxon>Rubiaceae</taxon>
        <taxon>Cinchonoideae</taxon>
        <taxon>Cinchoneae</taxon>
        <taxon>Cinchona</taxon>
    </lineage>
</organism>
<dbReference type="PANTHER" id="PTHR12210">
    <property type="entry name" value="DULLARD PROTEIN PHOSPHATASE"/>
    <property type="match status" value="1"/>
</dbReference>
<comment type="function">
    <text evidence="4">Essential component of the TIM23 complex, a complex that mediates the translocation of transit peptide-containing proteins across the mitochondrial inner membrane.</text>
</comment>
<dbReference type="InterPro" id="IPR023214">
    <property type="entry name" value="HAD_sf"/>
</dbReference>
<comment type="caution">
    <text evidence="7">The sequence shown here is derived from an EMBL/GenBank/DDBJ whole genome shotgun (WGS) entry which is preliminary data.</text>
</comment>
<dbReference type="InterPro" id="IPR036412">
    <property type="entry name" value="HAD-like_sf"/>
</dbReference>
<keyword evidence="4" id="KW-0496">Mitochondrion</keyword>
<dbReference type="SUPFAM" id="SSF54001">
    <property type="entry name" value="Cysteine proteinases"/>
    <property type="match status" value="1"/>
</dbReference>
<dbReference type="Pfam" id="PF25573">
    <property type="entry name" value="TPR_PSMD3_N"/>
    <property type="match status" value="1"/>
</dbReference>
<evidence type="ECO:0000256" key="4">
    <source>
        <dbReference type="RuleBase" id="RU365079"/>
    </source>
</evidence>
<sequence>MPINEDFQMTSVVECQSMEILSTPQTHIPFIFVPVNAGDHWYSMVALVEKKQVYVLDTIHHETSYYNTMKELEGWLVNQLINKTCNWIFYLVRDIHKQKDSNSCGPLALKLMQCWAMGYQPSFSNLVDYRIARNFIALEIAMDRPINSLMYDREIHKLQELGYGPPKKLLILYLNGVLLRTHWKIRGRPKVLFRSHHNAFLKFCSTKFVLAIWSSKLKIILTCHGLEKDLEGLKFLFYWNQDKCTISKKKVFGYDDKPIMFKDLNRVWEVYKDYNASNMILIDDSAYKSYLNPKYTSIIPKSFDGASDDYQDPCNDFARYLGELAAAENVQDFIKTNHFGELDIESSVGRKHYQDAAEELKNVPKGTPGTIQLEYTDAKESLLQAARKAPIAALGFRVQRTKWDVIVRLLLGTDP</sequence>
<dbReference type="Proteomes" id="UP001630127">
    <property type="component" value="Unassembled WGS sequence"/>
</dbReference>
<dbReference type="InterPro" id="IPR057985">
    <property type="entry name" value="TPR_PSMD3_N"/>
</dbReference>
<evidence type="ECO:0000256" key="3">
    <source>
        <dbReference type="ARBA" id="ARBA00022801"/>
    </source>
</evidence>
<gene>
    <name evidence="7" type="ORF">ACH5RR_007337</name>
</gene>
<evidence type="ECO:0000256" key="1">
    <source>
        <dbReference type="ARBA" id="ARBA00005234"/>
    </source>
</evidence>
<feature type="domain" description="Ubiquitin-like protease family profile" evidence="5">
    <location>
        <begin position="1"/>
        <end position="115"/>
    </location>
</feature>
<protein>
    <recommendedName>
        <fullName evidence="4">Mitochondrial import inner membrane translocase subunit TIM50</fullName>
    </recommendedName>
</protein>